<sequence length="235" mass="26438">MNTAKVYLIPSLLGESEHSRVLPLYNLDIIRSLNTFVVENEKSARKFIKQVCPEKVQADLEIYILDKDTKPAELFDIIKILDKGISVGVISEAGLPAVADPGAQLVKVAQEKRIQVVPLVGPSSILLALMASGMNGQNFAFHGYLPIDKTDRKKRLSHLEAESAKTGIAQIFMETPYRNNQMVDDLTKILRSETKICVACHITLEDEDIRTLSIKDWKKEKYDYHKRPAIFVMQA</sequence>
<evidence type="ECO:0000256" key="5">
    <source>
        <dbReference type="ARBA" id="ARBA00022691"/>
    </source>
</evidence>
<dbReference type="InterPro" id="IPR014777">
    <property type="entry name" value="4pyrrole_Mease_sub1"/>
</dbReference>
<keyword evidence="4 7" id="KW-0808">Transferase</keyword>
<evidence type="ECO:0000313" key="8">
    <source>
        <dbReference type="Proteomes" id="UP000199149"/>
    </source>
</evidence>
<proteinExistence type="predicted"/>
<dbReference type="GO" id="GO:0008168">
    <property type="term" value="F:methyltransferase activity"/>
    <property type="evidence" value="ECO:0007669"/>
    <property type="project" value="UniProtKB-KW"/>
</dbReference>
<dbReference type="Gene3D" id="3.30.950.10">
    <property type="entry name" value="Methyltransferase, Cobalt-precorrin-4 Transmethylase, Domain 2"/>
    <property type="match status" value="1"/>
</dbReference>
<organism evidence="7 8">
    <name type="scientific">Algoriella xinjiangensis</name>
    <dbReference type="NCBI Taxonomy" id="684065"/>
    <lineage>
        <taxon>Bacteria</taxon>
        <taxon>Pseudomonadati</taxon>
        <taxon>Bacteroidota</taxon>
        <taxon>Flavobacteriia</taxon>
        <taxon>Flavobacteriales</taxon>
        <taxon>Weeksellaceae</taxon>
        <taxon>Algoriella</taxon>
    </lineage>
</organism>
<reference evidence="8" key="1">
    <citation type="submission" date="2016-10" db="EMBL/GenBank/DDBJ databases">
        <authorList>
            <person name="Varghese N."/>
            <person name="Submissions S."/>
        </authorList>
    </citation>
    <scope>NUCLEOTIDE SEQUENCE [LARGE SCALE GENOMIC DNA]</scope>
    <source>
        <strain evidence="8">XJ109</strain>
    </source>
</reference>
<accession>A0A1I5A1V7</accession>
<dbReference type="PANTHER" id="PTHR46111">
    <property type="entry name" value="RIBOSOMAL RNA SMALL SUBUNIT METHYLTRANSFERASE I"/>
    <property type="match status" value="1"/>
</dbReference>
<evidence type="ECO:0000256" key="2">
    <source>
        <dbReference type="ARBA" id="ARBA00022552"/>
    </source>
</evidence>
<name>A0A1I5A1V7_9FLAO</name>
<dbReference type="Gene3D" id="3.40.1010.10">
    <property type="entry name" value="Cobalt-precorrin-4 Transmethylase, Domain 1"/>
    <property type="match status" value="1"/>
</dbReference>
<evidence type="ECO:0000256" key="3">
    <source>
        <dbReference type="ARBA" id="ARBA00022603"/>
    </source>
</evidence>
<keyword evidence="8" id="KW-1185">Reference proteome</keyword>
<dbReference type="AlphaFoldDB" id="A0A1I5A1V7"/>
<evidence type="ECO:0000259" key="6">
    <source>
        <dbReference type="Pfam" id="PF00590"/>
    </source>
</evidence>
<dbReference type="SUPFAM" id="SSF53790">
    <property type="entry name" value="Tetrapyrrole methylase"/>
    <property type="match status" value="1"/>
</dbReference>
<dbReference type="InterPro" id="IPR014776">
    <property type="entry name" value="4pyrrole_Mease_sub2"/>
</dbReference>
<dbReference type="EMBL" id="FOUZ01000015">
    <property type="protein sequence ID" value="SFN56471.1"/>
    <property type="molecule type" value="Genomic_DNA"/>
</dbReference>
<dbReference type="PIRSF" id="PIRSF005917">
    <property type="entry name" value="MTase_YraL"/>
    <property type="match status" value="1"/>
</dbReference>
<dbReference type="GO" id="GO:0032259">
    <property type="term" value="P:methylation"/>
    <property type="evidence" value="ECO:0007669"/>
    <property type="project" value="UniProtKB-KW"/>
</dbReference>
<evidence type="ECO:0000256" key="1">
    <source>
        <dbReference type="ARBA" id="ARBA00022490"/>
    </source>
</evidence>
<keyword evidence="1" id="KW-0963">Cytoplasm</keyword>
<evidence type="ECO:0000256" key="4">
    <source>
        <dbReference type="ARBA" id="ARBA00022679"/>
    </source>
</evidence>
<dbReference type="STRING" id="684065.SAMN05421738_11528"/>
<dbReference type="InterPro" id="IPR008189">
    <property type="entry name" value="rRNA_ssu_MeTfrase_I"/>
</dbReference>
<gene>
    <name evidence="7" type="ORF">SAMN05421738_11528</name>
</gene>
<dbReference type="OrthoDB" id="7061662at2"/>
<evidence type="ECO:0000313" key="7">
    <source>
        <dbReference type="EMBL" id="SFN56471.1"/>
    </source>
</evidence>
<dbReference type="CDD" id="cd11649">
    <property type="entry name" value="RsmI_like"/>
    <property type="match status" value="1"/>
</dbReference>
<dbReference type="PANTHER" id="PTHR46111:SF2">
    <property type="entry name" value="SAM-DEPENDENT METHYLTRANSFERASE"/>
    <property type="match status" value="1"/>
</dbReference>
<protein>
    <submittedName>
        <fullName evidence="7">16S rRNA (Cytidine1402-2'-O)-methyltransferase</fullName>
    </submittedName>
</protein>
<dbReference type="Pfam" id="PF00590">
    <property type="entry name" value="TP_methylase"/>
    <property type="match status" value="1"/>
</dbReference>
<keyword evidence="3 7" id="KW-0489">Methyltransferase</keyword>
<feature type="domain" description="Tetrapyrrole methylase" evidence="6">
    <location>
        <begin position="29"/>
        <end position="215"/>
    </location>
</feature>
<dbReference type="InterPro" id="IPR035996">
    <property type="entry name" value="4pyrrol_Methylase_sf"/>
</dbReference>
<dbReference type="GO" id="GO:0006364">
    <property type="term" value="P:rRNA processing"/>
    <property type="evidence" value="ECO:0007669"/>
    <property type="project" value="UniProtKB-KW"/>
</dbReference>
<dbReference type="Proteomes" id="UP000199149">
    <property type="component" value="Unassembled WGS sequence"/>
</dbReference>
<keyword evidence="5" id="KW-0949">S-adenosyl-L-methionine</keyword>
<dbReference type="InterPro" id="IPR000878">
    <property type="entry name" value="4pyrrol_Mease"/>
</dbReference>
<keyword evidence="2" id="KW-0698">rRNA processing</keyword>